<evidence type="ECO:0000259" key="2">
    <source>
        <dbReference type="PROSITE" id="PS50048"/>
    </source>
</evidence>
<dbReference type="GO" id="GO:0008270">
    <property type="term" value="F:zinc ion binding"/>
    <property type="evidence" value="ECO:0007669"/>
    <property type="project" value="InterPro"/>
</dbReference>
<dbReference type="PROSITE" id="PS50048">
    <property type="entry name" value="ZN2_CY6_FUNGAL_2"/>
    <property type="match status" value="1"/>
</dbReference>
<feature type="domain" description="Zn(2)-C6 fungal-type" evidence="2">
    <location>
        <begin position="338"/>
        <end position="367"/>
    </location>
</feature>
<evidence type="ECO:0000313" key="3">
    <source>
        <dbReference type="EMBL" id="KAK3051937.1"/>
    </source>
</evidence>
<keyword evidence="4" id="KW-1185">Reference proteome</keyword>
<gene>
    <name evidence="3" type="ORF">LTR09_006891</name>
</gene>
<keyword evidence="1" id="KW-0539">Nucleus</keyword>
<dbReference type="InterPro" id="IPR001138">
    <property type="entry name" value="Zn2Cys6_DnaBD"/>
</dbReference>
<protein>
    <recommendedName>
        <fullName evidence="2">Zn(2)-C6 fungal-type domain-containing protein</fullName>
    </recommendedName>
</protein>
<dbReference type="SUPFAM" id="SSF57701">
    <property type="entry name" value="Zn2/Cys6 DNA-binding domain"/>
    <property type="match status" value="1"/>
</dbReference>
<dbReference type="Proteomes" id="UP001271007">
    <property type="component" value="Unassembled WGS sequence"/>
</dbReference>
<evidence type="ECO:0000256" key="1">
    <source>
        <dbReference type="ARBA" id="ARBA00023242"/>
    </source>
</evidence>
<dbReference type="InterPro" id="IPR036864">
    <property type="entry name" value="Zn2-C6_fun-type_DNA-bd_sf"/>
</dbReference>
<dbReference type="EMBL" id="JAWDJX010000023">
    <property type="protein sequence ID" value="KAK3051937.1"/>
    <property type="molecule type" value="Genomic_DNA"/>
</dbReference>
<dbReference type="Pfam" id="PF00172">
    <property type="entry name" value="Zn_clus"/>
    <property type="match status" value="1"/>
</dbReference>
<proteinExistence type="predicted"/>
<reference evidence="3" key="1">
    <citation type="submission" date="2023-04" db="EMBL/GenBank/DDBJ databases">
        <title>Black Yeasts Isolated from many extreme environments.</title>
        <authorList>
            <person name="Coleine C."/>
            <person name="Stajich J.E."/>
            <person name="Selbmann L."/>
        </authorList>
    </citation>
    <scope>NUCLEOTIDE SEQUENCE</scope>
    <source>
        <strain evidence="3">CCFEE 5312</strain>
    </source>
</reference>
<organism evidence="3 4">
    <name type="scientific">Extremus antarcticus</name>
    <dbReference type="NCBI Taxonomy" id="702011"/>
    <lineage>
        <taxon>Eukaryota</taxon>
        <taxon>Fungi</taxon>
        <taxon>Dikarya</taxon>
        <taxon>Ascomycota</taxon>
        <taxon>Pezizomycotina</taxon>
        <taxon>Dothideomycetes</taxon>
        <taxon>Dothideomycetidae</taxon>
        <taxon>Mycosphaerellales</taxon>
        <taxon>Extremaceae</taxon>
        <taxon>Extremus</taxon>
    </lineage>
</organism>
<dbReference type="AlphaFoldDB" id="A0AAJ0DKF2"/>
<dbReference type="CDD" id="cd00067">
    <property type="entry name" value="GAL4"/>
    <property type="match status" value="1"/>
</dbReference>
<dbReference type="GO" id="GO:0000981">
    <property type="term" value="F:DNA-binding transcription factor activity, RNA polymerase II-specific"/>
    <property type="evidence" value="ECO:0007669"/>
    <property type="project" value="InterPro"/>
</dbReference>
<name>A0AAJ0DKF2_9PEZI</name>
<sequence>MEPESDNFFHRRLQNFSDPSKLAVLCNYLDSPAGSLEKVKRLLEVSRTRLVTDVLPQFERASRRGRRTVVNLGFCGLKDIKTDFERPDCATMRILSCLEDDDTSCALLDLRKICLRTLRDGNCRPLTVEEGRRGVEAIAFELYLAKEVYDLELTVVVTISSDWTDKSSRTLLQMLFGLVPGLGDLPRYQMYSHIGHLGRSTLAGDERKNFATGTVRQLCQDMTFVLGRDDPELMYTKFLHESKLPLWPNGQLRDIDRWPVLKPISTLEKDRADEFRRLLGLSAPGVREIVQTPRSILQNLRTPRPVAQPVLENDDGTERRAIEPNAEAVRVDNGKKPICISCRKLKTRCNKELPCSQCDSEGRTCEYDQTP</sequence>
<dbReference type="Gene3D" id="4.10.240.10">
    <property type="entry name" value="Zn(2)-C6 fungal-type DNA-binding domain"/>
    <property type="match status" value="1"/>
</dbReference>
<evidence type="ECO:0000313" key="4">
    <source>
        <dbReference type="Proteomes" id="UP001271007"/>
    </source>
</evidence>
<comment type="caution">
    <text evidence="3">The sequence shown here is derived from an EMBL/GenBank/DDBJ whole genome shotgun (WGS) entry which is preliminary data.</text>
</comment>
<accession>A0AAJ0DKF2</accession>